<keyword evidence="4" id="KW-1185">Reference proteome</keyword>
<evidence type="ECO:0000256" key="1">
    <source>
        <dbReference type="SAM" id="MobiDB-lite"/>
    </source>
</evidence>
<feature type="region of interest" description="Disordered" evidence="1">
    <location>
        <begin position="199"/>
        <end position="237"/>
    </location>
</feature>
<evidence type="ECO:0000313" key="4">
    <source>
        <dbReference type="Proteomes" id="UP001430804"/>
    </source>
</evidence>
<protein>
    <submittedName>
        <fullName evidence="3">RNA-binding protein</fullName>
    </submittedName>
</protein>
<feature type="domain" description="YlxR" evidence="2">
    <location>
        <begin position="1"/>
        <end position="73"/>
    </location>
</feature>
<dbReference type="NCBIfam" id="NF006622">
    <property type="entry name" value="PRK09190.1"/>
    <property type="match status" value="1"/>
</dbReference>
<dbReference type="RefSeq" id="WP_219201770.1">
    <property type="nucleotide sequence ID" value="NZ_JAHWQX010000002.1"/>
</dbReference>
<dbReference type="CDD" id="cd00279">
    <property type="entry name" value="YlxR"/>
    <property type="match status" value="1"/>
</dbReference>
<name>A0ABS6WP14_9HYPH</name>
<sequence>MCILTRARGDSADLIRFVGGPDGTVIPDLRQRLPGRGCWLRADRAAVETAVRKNLFARALKTAVTPPQDLGDRIDALLLADLAGMMGLARKSGQFVSGASKADAAIRSGDAIGLFHAAHAAADGVRKLAQAIKARALTLDEPEIPVFRLLAREEMERALGDGAFIHATALAGQAGEGVVKRAKRLVDFRATAPVQAQIETPGLSGGNAGSGSNGAGKGYGRKGRAAAGAADVPPAED</sequence>
<comment type="caution">
    <text evidence="3">The sequence shown here is derived from an EMBL/GenBank/DDBJ whole genome shotgun (WGS) entry which is preliminary data.</text>
</comment>
<dbReference type="PANTHER" id="PTHR34215:SF1">
    <property type="entry name" value="YLXR DOMAIN-CONTAINING PROTEIN"/>
    <property type="match status" value="1"/>
</dbReference>
<dbReference type="Proteomes" id="UP001430804">
    <property type="component" value="Unassembled WGS sequence"/>
</dbReference>
<proteinExistence type="predicted"/>
<dbReference type="EMBL" id="JAHWQX010000002">
    <property type="protein sequence ID" value="MBW3097645.1"/>
    <property type="molecule type" value="Genomic_DNA"/>
</dbReference>
<gene>
    <name evidence="3" type="ORF">KY465_10165</name>
</gene>
<dbReference type="InterPro" id="IPR007393">
    <property type="entry name" value="YlxR_dom"/>
</dbReference>
<dbReference type="PANTHER" id="PTHR34215">
    <property type="entry name" value="BLL0784 PROTEIN"/>
    <property type="match status" value="1"/>
</dbReference>
<evidence type="ECO:0000259" key="2">
    <source>
        <dbReference type="Pfam" id="PF04296"/>
    </source>
</evidence>
<feature type="compositionally biased region" description="Gly residues" evidence="1">
    <location>
        <begin position="203"/>
        <end position="218"/>
    </location>
</feature>
<dbReference type="InterPro" id="IPR037465">
    <property type="entry name" value="YlxR"/>
</dbReference>
<reference evidence="3" key="1">
    <citation type="submission" date="2021-07" db="EMBL/GenBank/DDBJ databases">
        <title>Pseudohoeflea marina sp. nov. a polyhydroxyalcanoate-producing bacterium.</title>
        <authorList>
            <person name="Zheng W."/>
            <person name="Yu S."/>
            <person name="Huang Y."/>
        </authorList>
    </citation>
    <scope>NUCLEOTIDE SEQUENCE</scope>
    <source>
        <strain evidence="3">DP4N28-3</strain>
    </source>
</reference>
<organism evidence="3 4">
    <name type="scientific">Pseudohoeflea coraliihabitans</name>
    <dbReference type="NCBI Taxonomy" id="2860393"/>
    <lineage>
        <taxon>Bacteria</taxon>
        <taxon>Pseudomonadati</taxon>
        <taxon>Pseudomonadota</taxon>
        <taxon>Alphaproteobacteria</taxon>
        <taxon>Hyphomicrobiales</taxon>
        <taxon>Rhizobiaceae</taxon>
        <taxon>Pseudohoeflea</taxon>
    </lineage>
</organism>
<dbReference type="Pfam" id="PF04296">
    <property type="entry name" value="YlxR"/>
    <property type="match status" value="1"/>
</dbReference>
<accession>A0ABS6WP14</accession>
<evidence type="ECO:0000313" key="3">
    <source>
        <dbReference type="EMBL" id="MBW3097645.1"/>
    </source>
</evidence>